<evidence type="ECO:0000313" key="7">
    <source>
        <dbReference type="EMBL" id="KAB7791489.1"/>
    </source>
</evidence>
<keyword evidence="5" id="KW-0812">Transmembrane</keyword>
<dbReference type="InterPro" id="IPR011040">
    <property type="entry name" value="Sialidase"/>
</dbReference>
<dbReference type="PANTHER" id="PTHR10628:SF30">
    <property type="entry name" value="EXO-ALPHA-SIALIDASE"/>
    <property type="match status" value="1"/>
</dbReference>
<sequence>MAPQPRSGGTIGITAAIASIAALATLGCGLAAQPVNAVAAEGDILSAWTKPVSGNLSEPFPDKTEQALGSQKFRIPGLMRLHNGWYLASADVRWGTTADSPANIDAAVSISKDAGKTWTLSMTDHFVDVKDATTDWNGVDWPAKPNSKADRNASFIDPSILQSADGTIYRVIDAMPAYVGNFNGPQVGKQSTGLDANGNMLIGKGEADKAASVEASKYTYYIDNGTTRSVTVNGVSRTLRPIRQISDNAQQNVWVDAEYNLYDQTGDTFTPQMTKQYKTAVAKSDVDIQNNVFYSQAEWKVYPTAYLWLRKGTVTDDGISWSDPEVLHNVKTGANEGFLGTGVGLGKAVIKSDGTERLLFPVYDNVSGLHASVIYSDDAGKTWHRGQKVPGMSTSESEIVEMPNGKLRMYSRNTTNYVASSVSSDYGQTWSTAQTESALVCGADDKVSFINVAGTLTKDGKTYGNLVMGSYTVSRKRVGGIIRIGSMDADGNVTWLNANDFRYPTSEHFSYSSLAQLDGNRIGLLREITADAGRIVYDTFDITDLLNKGTVTGWTYTADTSKLTSKIADIEAANPQESAYTPDSWKTFADALADAKTIAAKTGATETEIVDALDALTAAYDALTARADTTALTAKITAVEAEQLNRDDYTADSWSTYAVALAEAKTIAADANATQAQVDAALKTLTEARDGLQAKETPDPDPEPEPGEKPATPEQKAALDKAIADAKSENLSRDDYTADSWKAYADALAEAERVAADNAATAKQVDAALKALADARAGLKAADNGKPGPTPEQPKDDGKPDGSDAGKKPVLSKTGAAADAVTAAMLLLVAAGVTVITIRRVRLH</sequence>
<evidence type="ECO:0000256" key="2">
    <source>
        <dbReference type="ARBA" id="ARBA00009348"/>
    </source>
</evidence>
<accession>A0A6I1GQ10</accession>
<keyword evidence="5" id="KW-1133">Transmembrane helix</keyword>
<dbReference type="Gene3D" id="1.20.1270.90">
    <property type="entry name" value="AF1782-like"/>
    <property type="match status" value="1"/>
</dbReference>
<feature type="domain" description="Sialidase" evidence="6">
    <location>
        <begin position="312"/>
        <end position="517"/>
    </location>
</feature>
<dbReference type="InterPro" id="IPR036278">
    <property type="entry name" value="Sialidase_sf"/>
</dbReference>
<reference evidence="7 8" key="1">
    <citation type="submission" date="2019-09" db="EMBL/GenBank/DDBJ databases">
        <title>Characterization of the phylogenetic diversity of two novel species belonging to the genus Bifidobacterium: Bifidobacterium cebidarum sp. nov. and Bifidobacterium leontopitheci sp. nov.</title>
        <authorList>
            <person name="Lugli G.A."/>
            <person name="Duranti S."/>
            <person name="Milani C."/>
            <person name="Turroni F."/>
            <person name="Ventura M."/>
        </authorList>
    </citation>
    <scope>NUCLEOTIDE SEQUENCE [LARGE SCALE GENOMIC DNA]</scope>
    <source>
        <strain evidence="7 8">LMG 31471</strain>
    </source>
</reference>
<dbReference type="Gene3D" id="2.120.10.10">
    <property type="match status" value="1"/>
</dbReference>
<keyword evidence="8" id="KW-1185">Reference proteome</keyword>
<dbReference type="Gene3D" id="2.40.220.10">
    <property type="entry name" value="Intramolecular Trans-sialidase, Domain 3"/>
    <property type="match status" value="1"/>
</dbReference>
<feature type="region of interest" description="Disordered" evidence="4">
    <location>
        <begin position="779"/>
        <end position="810"/>
    </location>
</feature>
<dbReference type="GO" id="GO:0006689">
    <property type="term" value="P:ganglioside catabolic process"/>
    <property type="evidence" value="ECO:0007669"/>
    <property type="project" value="TreeGrafter"/>
</dbReference>
<dbReference type="SUPFAM" id="SSF50939">
    <property type="entry name" value="Sialidases"/>
    <property type="match status" value="1"/>
</dbReference>
<name>A0A6I1GQ10_9BIFI</name>
<evidence type="ECO:0000256" key="5">
    <source>
        <dbReference type="SAM" id="Phobius"/>
    </source>
</evidence>
<dbReference type="GO" id="GO:0016020">
    <property type="term" value="C:membrane"/>
    <property type="evidence" value="ECO:0007669"/>
    <property type="project" value="TreeGrafter"/>
</dbReference>
<protein>
    <recommendedName>
        <fullName evidence="3">exo-alpha-sialidase</fullName>
        <ecNumber evidence="3">3.2.1.18</ecNumber>
    </recommendedName>
</protein>
<gene>
    <name evidence="7" type="ORF">F7D09_0164</name>
</gene>
<dbReference type="EC" id="3.2.1.18" evidence="3"/>
<dbReference type="Proteomes" id="UP000441772">
    <property type="component" value="Unassembled WGS sequence"/>
</dbReference>
<dbReference type="AlphaFoldDB" id="A0A6I1GQ10"/>
<comment type="catalytic activity">
    <reaction evidence="1">
        <text>Hydrolysis of alpha-(2-&gt;3)-, alpha-(2-&gt;6)-, alpha-(2-&gt;8)- glycosidic linkages of terminal sialic acid residues in oligosaccharides, glycoproteins, glycolipids, colominic acid and synthetic substrates.</text>
        <dbReference type="EC" id="3.2.1.18"/>
    </reaction>
</comment>
<dbReference type="Pfam" id="PF13088">
    <property type="entry name" value="BNR_2"/>
    <property type="match status" value="1"/>
</dbReference>
<dbReference type="Gene3D" id="1.20.1270.70">
    <property type="entry name" value="Designed single chain three-helix bundle"/>
    <property type="match status" value="2"/>
</dbReference>
<evidence type="ECO:0000313" key="8">
    <source>
        <dbReference type="Proteomes" id="UP000441772"/>
    </source>
</evidence>
<dbReference type="EMBL" id="WBVT01000001">
    <property type="protein sequence ID" value="KAB7791489.1"/>
    <property type="molecule type" value="Genomic_DNA"/>
</dbReference>
<evidence type="ECO:0000256" key="4">
    <source>
        <dbReference type="SAM" id="MobiDB-lite"/>
    </source>
</evidence>
<dbReference type="CDD" id="cd15482">
    <property type="entry name" value="Sialidase_non-viral"/>
    <property type="match status" value="1"/>
</dbReference>
<keyword evidence="5" id="KW-0472">Membrane</keyword>
<comment type="similarity">
    <text evidence="2">Belongs to the glycosyl hydrolase 33 family.</text>
</comment>
<dbReference type="GO" id="GO:0009313">
    <property type="term" value="P:oligosaccharide catabolic process"/>
    <property type="evidence" value="ECO:0007669"/>
    <property type="project" value="TreeGrafter"/>
</dbReference>
<feature type="compositionally biased region" description="Basic and acidic residues" evidence="4">
    <location>
        <begin position="793"/>
        <end position="807"/>
    </location>
</feature>
<dbReference type="GO" id="GO:0005737">
    <property type="term" value="C:cytoplasm"/>
    <property type="evidence" value="ECO:0007669"/>
    <property type="project" value="TreeGrafter"/>
</dbReference>
<comment type="caution">
    <text evidence="7">The sequence shown here is derived from an EMBL/GenBank/DDBJ whole genome shotgun (WGS) entry which is preliminary data.</text>
</comment>
<dbReference type="PROSITE" id="PS51257">
    <property type="entry name" value="PROKAR_LIPOPROTEIN"/>
    <property type="match status" value="1"/>
</dbReference>
<feature type="transmembrane region" description="Helical" evidence="5">
    <location>
        <begin position="820"/>
        <end position="838"/>
    </location>
</feature>
<dbReference type="InterPro" id="IPR023364">
    <property type="entry name" value="Trans_sialidase_dom3"/>
</dbReference>
<dbReference type="PANTHER" id="PTHR10628">
    <property type="entry name" value="SIALIDASE"/>
    <property type="match status" value="1"/>
</dbReference>
<dbReference type="InterPro" id="IPR026856">
    <property type="entry name" value="Sialidase_fam"/>
</dbReference>
<dbReference type="RefSeq" id="WP_152233532.1">
    <property type="nucleotide sequence ID" value="NZ_JBHSKZ010000046.1"/>
</dbReference>
<evidence type="ECO:0000256" key="1">
    <source>
        <dbReference type="ARBA" id="ARBA00000427"/>
    </source>
</evidence>
<evidence type="ECO:0000259" key="6">
    <source>
        <dbReference type="Pfam" id="PF13088"/>
    </source>
</evidence>
<organism evidence="7 8">
    <name type="scientific">Bifidobacterium leontopitheci</name>
    <dbReference type="NCBI Taxonomy" id="2650774"/>
    <lineage>
        <taxon>Bacteria</taxon>
        <taxon>Bacillati</taxon>
        <taxon>Actinomycetota</taxon>
        <taxon>Actinomycetes</taxon>
        <taxon>Bifidobacteriales</taxon>
        <taxon>Bifidobacteriaceae</taxon>
        <taxon>Bifidobacterium</taxon>
    </lineage>
</organism>
<dbReference type="Pfam" id="PF07554">
    <property type="entry name" value="FIVAR"/>
    <property type="match status" value="3"/>
</dbReference>
<dbReference type="GO" id="GO:0004308">
    <property type="term" value="F:exo-alpha-sialidase activity"/>
    <property type="evidence" value="ECO:0007669"/>
    <property type="project" value="UniProtKB-EC"/>
</dbReference>
<feature type="region of interest" description="Disordered" evidence="4">
    <location>
        <begin position="691"/>
        <end position="720"/>
    </location>
</feature>
<proteinExistence type="inferred from homology"/>
<evidence type="ECO:0000256" key="3">
    <source>
        <dbReference type="ARBA" id="ARBA00012733"/>
    </source>
</evidence>